<dbReference type="Proteomes" id="UP000324222">
    <property type="component" value="Unassembled WGS sequence"/>
</dbReference>
<evidence type="ECO:0000313" key="2">
    <source>
        <dbReference type="Proteomes" id="UP000324222"/>
    </source>
</evidence>
<comment type="caution">
    <text evidence="1">The sequence shown here is derived from an EMBL/GenBank/DDBJ whole genome shotgun (WGS) entry which is preliminary data.</text>
</comment>
<name>A0A5B7I3Q0_PORTR</name>
<gene>
    <name evidence="1" type="ORF">E2C01_070872</name>
</gene>
<evidence type="ECO:0000313" key="1">
    <source>
        <dbReference type="EMBL" id="MPC76459.1"/>
    </source>
</evidence>
<keyword evidence="2" id="KW-1185">Reference proteome</keyword>
<dbReference type="AlphaFoldDB" id="A0A5B7I3Q0"/>
<reference evidence="1 2" key="1">
    <citation type="submission" date="2019-05" db="EMBL/GenBank/DDBJ databases">
        <title>Another draft genome of Portunus trituberculatus and its Hox gene families provides insights of decapod evolution.</title>
        <authorList>
            <person name="Jeong J.-H."/>
            <person name="Song I."/>
            <person name="Kim S."/>
            <person name="Choi T."/>
            <person name="Kim D."/>
            <person name="Ryu S."/>
            <person name="Kim W."/>
        </authorList>
    </citation>
    <scope>NUCLEOTIDE SEQUENCE [LARGE SCALE GENOMIC DNA]</scope>
    <source>
        <tissue evidence="1">Muscle</tissue>
    </source>
</reference>
<dbReference type="EMBL" id="VSRR010043422">
    <property type="protein sequence ID" value="MPC76459.1"/>
    <property type="molecule type" value="Genomic_DNA"/>
</dbReference>
<organism evidence="1 2">
    <name type="scientific">Portunus trituberculatus</name>
    <name type="common">Swimming crab</name>
    <name type="synonym">Neptunus trituberculatus</name>
    <dbReference type="NCBI Taxonomy" id="210409"/>
    <lineage>
        <taxon>Eukaryota</taxon>
        <taxon>Metazoa</taxon>
        <taxon>Ecdysozoa</taxon>
        <taxon>Arthropoda</taxon>
        <taxon>Crustacea</taxon>
        <taxon>Multicrustacea</taxon>
        <taxon>Malacostraca</taxon>
        <taxon>Eumalacostraca</taxon>
        <taxon>Eucarida</taxon>
        <taxon>Decapoda</taxon>
        <taxon>Pleocyemata</taxon>
        <taxon>Brachyura</taxon>
        <taxon>Eubrachyura</taxon>
        <taxon>Portunoidea</taxon>
        <taxon>Portunidae</taxon>
        <taxon>Portuninae</taxon>
        <taxon>Portunus</taxon>
    </lineage>
</organism>
<protein>
    <submittedName>
        <fullName evidence="1">Uncharacterized protein</fullName>
    </submittedName>
</protein>
<sequence>MKDPCPATLFATNSREGPSKLLEHAMKICGESADIPSLSPFAADARQVSRGTLNDRAAGDPSGTAT</sequence>
<accession>A0A5B7I3Q0</accession>
<proteinExistence type="predicted"/>